<dbReference type="NCBIfam" id="TIGR00696">
    <property type="entry name" value="wecG_tagA_cpsF"/>
    <property type="match status" value="1"/>
</dbReference>
<dbReference type="PANTHER" id="PTHR34136:SF1">
    <property type="entry name" value="UDP-N-ACETYL-D-MANNOSAMINURONIC ACID TRANSFERASE"/>
    <property type="match status" value="1"/>
</dbReference>
<sequence>MAHTVKIMGIPFSTWTLAETTDQLTSHVEKASRMLHLMTVNPEIAMRSQSDAHLQMILREADVITPDGVGIVMASKRSGTPVPERVTGYELLLELLAKGDEKRWGFYFLGTDEETNCLAVENIRQRFPQVIISGRHHGFFAEGDEAMILQDIQQTKPDVLIVAMGAPRSDKWMHQHKQALSGVKLGFGVGGSLDVLSGKVKPTPGFWKTLQLEWLHRLLTAKVAKGQPSRWRRQAILPKFVYHAILKKS</sequence>
<dbReference type="EMBL" id="SNYJ01000004">
    <property type="protein sequence ID" value="TDQ41176.1"/>
    <property type="molecule type" value="Genomic_DNA"/>
</dbReference>
<gene>
    <name evidence="3" type="ORF">EV213_104174</name>
</gene>
<organism evidence="3 4">
    <name type="scientific">Aureibacillus halotolerans</name>
    <dbReference type="NCBI Taxonomy" id="1508390"/>
    <lineage>
        <taxon>Bacteria</taxon>
        <taxon>Bacillati</taxon>
        <taxon>Bacillota</taxon>
        <taxon>Bacilli</taxon>
        <taxon>Bacillales</taxon>
        <taxon>Bacillaceae</taxon>
        <taxon>Aureibacillus</taxon>
    </lineage>
</organism>
<dbReference type="InterPro" id="IPR004629">
    <property type="entry name" value="WecG_TagA_CpsF"/>
</dbReference>
<evidence type="ECO:0000256" key="2">
    <source>
        <dbReference type="ARBA" id="ARBA00022679"/>
    </source>
</evidence>
<comment type="caution">
    <text evidence="3">The sequence shown here is derived from an EMBL/GenBank/DDBJ whole genome shotgun (WGS) entry which is preliminary data.</text>
</comment>
<evidence type="ECO:0000256" key="1">
    <source>
        <dbReference type="ARBA" id="ARBA00022676"/>
    </source>
</evidence>
<dbReference type="GO" id="GO:0016758">
    <property type="term" value="F:hexosyltransferase activity"/>
    <property type="evidence" value="ECO:0007669"/>
    <property type="project" value="TreeGrafter"/>
</dbReference>
<dbReference type="PANTHER" id="PTHR34136">
    <property type="match status" value="1"/>
</dbReference>
<keyword evidence="4" id="KW-1185">Reference proteome</keyword>
<proteinExistence type="predicted"/>
<dbReference type="OrthoDB" id="9771846at2"/>
<reference evidence="3 4" key="1">
    <citation type="submission" date="2019-03" db="EMBL/GenBank/DDBJ databases">
        <title>Genomic Encyclopedia of Type Strains, Phase IV (KMG-IV): sequencing the most valuable type-strain genomes for metagenomic binning, comparative biology and taxonomic classification.</title>
        <authorList>
            <person name="Goeker M."/>
        </authorList>
    </citation>
    <scope>NUCLEOTIDE SEQUENCE [LARGE SCALE GENOMIC DNA]</scope>
    <source>
        <strain evidence="3 4">DSM 28697</strain>
    </source>
</reference>
<name>A0A4R6U5Y9_9BACI</name>
<keyword evidence="2 3" id="KW-0808">Transferase</keyword>
<accession>A0A4R6U5Y9</accession>
<dbReference type="AlphaFoldDB" id="A0A4R6U5Y9"/>
<dbReference type="RefSeq" id="WP_133579776.1">
    <property type="nucleotide sequence ID" value="NZ_SNYJ01000004.1"/>
</dbReference>
<dbReference type="CDD" id="cd06533">
    <property type="entry name" value="Glyco_transf_WecG_TagA"/>
    <property type="match status" value="1"/>
</dbReference>
<keyword evidence="1" id="KW-0328">Glycosyltransferase</keyword>
<dbReference type="Proteomes" id="UP000295632">
    <property type="component" value="Unassembled WGS sequence"/>
</dbReference>
<protein>
    <submittedName>
        <fullName evidence="3">N-acetylglucosaminyldiphosphoundecaprenol N-acetyl-beta-D-mannosaminyltransferase</fullName>
    </submittedName>
</protein>
<evidence type="ECO:0000313" key="3">
    <source>
        <dbReference type="EMBL" id="TDQ41176.1"/>
    </source>
</evidence>
<evidence type="ECO:0000313" key="4">
    <source>
        <dbReference type="Proteomes" id="UP000295632"/>
    </source>
</evidence>
<dbReference type="Pfam" id="PF03808">
    <property type="entry name" value="Glyco_tran_WecG"/>
    <property type="match status" value="1"/>
</dbReference>